<organism evidence="2 3">
    <name type="scientific">Flavobacterium cheonhonense</name>
    <dbReference type="NCBI Taxonomy" id="706185"/>
    <lineage>
        <taxon>Bacteria</taxon>
        <taxon>Pseudomonadati</taxon>
        <taxon>Bacteroidota</taxon>
        <taxon>Flavobacteriia</taxon>
        <taxon>Flavobacteriales</taxon>
        <taxon>Flavobacteriaceae</taxon>
        <taxon>Flavobacterium</taxon>
    </lineage>
</organism>
<evidence type="ECO:0000313" key="2">
    <source>
        <dbReference type="EMBL" id="GAA4022876.1"/>
    </source>
</evidence>
<dbReference type="Proteomes" id="UP001500968">
    <property type="component" value="Unassembled WGS sequence"/>
</dbReference>
<comment type="caution">
    <text evidence="2">The sequence shown here is derived from an EMBL/GenBank/DDBJ whole genome shotgun (WGS) entry which is preliminary data.</text>
</comment>
<keyword evidence="3" id="KW-1185">Reference proteome</keyword>
<protein>
    <recommendedName>
        <fullName evidence="4">Glycosyltransferase RgtA/B/C/D-like domain-containing protein</fullName>
    </recommendedName>
</protein>
<feature type="transmembrane region" description="Helical" evidence="1">
    <location>
        <begin position="334"/>
        <end position="352"/>
    </location>
</feature>
<name>A0ABP7T9D7_9FLAO</name>
<reference evidence="3" key="1">
    <citation type="journal article" date="2019" name="Int. J. Syst. Evol. Microbiol.">
        <title>The Global Catalogue of Microorganisms (GCM) 10K type strain sequencing project: providing services to taxonomists for standard genome sequencing and annotation.</title>
        <authorList>
            <consortium name="The Broad Institute Genomics Platform"/>
            <consortium name="The Broad Institute Genome Sequencing Center for Infectious Disease"/>
            <person name="Wu L."/>
            <person name="Ma J."/>
        </authorList>
    </citation>
    <scope>NUCLEOTIDE SEQUENCE [LARGE SCALE GENOMIC DNA]</scope>
    <source>
        <strain evidence="3">JCM 17064</strain>
    </source>
</reference>
<feature type="transmembrane region" description="Helical" evidence="1">
    <location>
        <begin position="15"/>
        <end position="34"/>
    </location>
</feature>
<dbReference type="EMBL" id="BAABCR010000003">
    <property type="protein sequence ID" value="GAA4022876.1"/>
    <property type="molecule type" value="Genomic_DNA"/>
</dbReference>
<gene>
    <name evidence="2" type="ORF">GCM10022386_02280</name>
</gene>
<accession>A0ABP7T9D7</accession>
<proteinExistence type="predicted"/>
<keyword evidence="1" id="KW-1133">Transmembrane helix</keyword>
<evidence type="ECO:0008006" key="4">
    <source>
        <dbReference type="Google" id="ProtNLM"/>
    </source>
</evidence>
<feature type="transmembrane region" description="Helical" evidence="1">
    <location>
        <begin position="151"/>
        <end position="183"/>
    </location>
</feature>
<feature type="transmembrane region" description="Helical" evidence="1">
    <location>
        <begin position="268"/>
        <end position="294"/>
    </location>
</feature>
<feature type="transmembrane region" description="Helical" evidence="1">
    <location>
        <begin position="301"/>
        <end position="322"/>
    </location>
</feature>
<feature type="transmembrane region" description="Helical" evidence="1">
    <location>
        <begin position="46"/>
        <end position="68"/>
    </location>
</feature>
<evidence type="ECO:0000256" key="1">
    <source>
        <dbReference type="SAM" id="Phobius"/>
    </source>
</evidence>
<sequence length="355" mass="41126">MVNFLFALKYIARISPYYVSLSLGIVSFYLLFWLKRETIIKKIPGLKKLTIFILSTFLLFGLIIFKLIDVESLNVDRWSVITSFWDNYFKGDYVYLAKSNVGNYPGPMPFYFILALPFYFLKELGLLSLMGAIAFYYFLEKTVKLNPVNHIVLLLSLISLPYLWEVVCRSNVFFNGTIVLAVLVFFNNQNTFNAKKAILTGSLIGLVLSTRNVFVIPFIIAFVYAMKSKKITLKETLLIGIATVITFGITFVPFIWNHFDAFLTMNPFIIQSSFLMPFKFTLFFILTAFVAGLYCKTENEVYLYSGIVLFCTIAFYFIYWIYLLGYQKTFVDSFADISYFILCLPFALYYLVKEN</sequence>
<keyword evidence="1" id="KW-0472">Membrane</keyword>
<evidence type="ECO:0000313" key="3">
    <source>
        <dbReference type="Proteomes" id="UP001500968"/>
    </source>
</evidence>
<feature type="transmembrane region" description="Helical" evidence="1">
    <location>
        <begin position="237"/>
        <end position="256"/>
    </location>
</feature>
<feature type="transmembrane region" description="Helical" evidence="1">
    <location>
        <begin position="110"/>
        <end position="139"/>
    </location>
</feature>
<feature type="transmembrane region" description="Helical" evidence="1">
    <location>
        <begin position="203"/>
        <end position="225"/>
    </location>
</feature>
<keyword evidence="1" id="KW-0812">Transmembrane</keyword>